<dbReference type="PANTHER" id="PTHR11820">
    <property type="entry name" value="ACYLPYRUVASE"/>
    <property type="match status" value="1"/>
</dbReference>
<accession>A0A1E5LC57</accession>
<dbReference type="OrthoDB" id="9805307at2"/>
<comment type="similarity">
    <text evidence="1">Belongs to the FAH family.</text>
</comment>
<gene>
    <name evidence="4" type="ORF">BFG57_04660</name>
</gene>
<dbReference type="FunFam" id="3.90.850.10:FF:000002">
    <property type="entry name" value="2-hydroxyhepta-2,4-diene-1,7-dioate isomerase"/>
    <property type="match status" value="1"/>
</dbReference>
<name>A0A1E5LC57_9BACI</name>
<dbReference type="InterPro" id="IPR036663">
    <property type="entry name" value="Fumarylacetoacetase_C_sf"/>
</dbReference>
<dbReference type="RefSeq" id="WP_069718403.1">
    <property type="nucleotide sequence ID" value="NZ_MJEH01000055.1"/>
</dbReference>
<dbReference type="Proteomes" id="UP000095209">
    <property type="component" value="Unassembled WGS sequence"/>
</dbReference>
<evidence type="ECO:0000256" key="2">
    <source>
        <dbReference type="ARBA" id="ARBA00022723"/>
    </source>
</evidence>
<evidence type="ECO:0000313" key="5">
    <source>
        <dbReference type="Proteomes" id="UP000095209"/>
    </source>
</evidence>
<proteinExistence type="inferred from homology"/>
<dbReference type="GO" id="GO:0016853">
    <property type="term" value="F:isomerase activity"/>
    <property type="evidence" value="ECO:0007669"/>
    <property type="project" value="UniProtKB-ARBA"/>
</dbReference>
<dbReference type="STRING" id="1305675.BFG57_04660"/>
<dbReference type="SUPFAM" id="SSF56529">
    <property type="entry name" value="FAH"/>
    <property type="match status" value="1"/>
</dbReference>
<dbReference type="InterPro" id="IPR011234">
    <property type="entry name" value="Fumarylacetoacetase-like_C"/>
</dbReference>
<dbReference type="GO" id="GO:0018773">
    <property type="term" value="F:acetylpyruvate hydrolase activity"/>
    <property type="evidence" value="ECO:0007669"/>
    <property type="project" value="TreeGrafter"/>
</dbReference>
<evidence type="ECO:0000256" key="1">
    <source>
        <dbReference type="ARBA" id="ARBA00010211"/>
    </source>
</evidence>
<dbReference type="Gene3D" id="3.90.850.10">
    <property type="entry name" value="Fumarylacetoacetase-like, C-terminal domain"/>
    <property type="match status" value="1"/>
</dbReference>
<protein>
    <recommendedName>
        <fullName evidence="3">Fumarylacetoacetase-like C-terminal domain-containing protein</fullName>
    </recommendedName>
</protein>
<comment type="caution">
    <text evidence="4">The sequence shown here is derived from an EMBL/GenBank/DDBJ whole genome shotgun (WGS) entry which is preliminary data.</text>
</comment>
<dbReference type="AlphaFoldDB" id="A0A1E5LC57"/>
<organism evidence="4 5">
    <name type="scientific">Bacillus solimangrovi</name>
    <dbReference type="NCBI Taxonomy" id="1305675"/>
    <lineage>
        <taxon>Bacteria</taxon>
        <taxon>Bacillati</taxon>
        <taxon>Bacillota</taxon>
        <taxon>Bacilli</taxon>
        <taxon>Bacillales</taxon>
        <taxon>Bacillaceae</taxon>
        <taxon>Bacillus</taxon>
    </lineage>
</organism>
<keyword evidence="2" id="KW-0479">Metal-binding</keyword>
<dbReference type="GO" id="GO:0019752">
    <property type="term" value="P:carboxylic acid metabolic process"/>
    <property type="evidence" value="ECO:0007669"/>
    <property type="project" value="UniProtKB-ARBA"/>
</dbReference>
<keyword evidence="5" id="KW-1185">Reference proteome</keyword>
<feature type="domain" description="Fumarylacetoacetase-like C-terminal" evidence="3">
    <location>
        <begin position="93"/>
        <end position="299"/>
    </location>
</feature>
<dbReference type="EMBL" id="MJEH01000055">
    <property type="protein sequence ID" value="OEH91666.1"/>
    <property type="molecule type" value="Genomic_DNA"/>
</dbReference>
<reference evidence="4 5" key="1">
    <citation type="submission" date="2016-08" db="EMBL/GenBank/DDBJ databases">
        <title>Genome of Bacillus solimangrovi GH2-4.</title>
        <authorList>
            <person name="Lim S."/>
            <person name="Kim B.-C."/>
        </authorList>
    </citation>
    <scope>NUCLEOTIDE SEQUENCE [LARGE SCALE GENOMIC DNA]</scope>
    <source>
        <strain evidence="4 5">GH2-4</strain>
    </source>
</reference>
<evidence type="ECO:0000313" key="4">
    <source>
        <dbReference type="EMBL" id="OEH91666.1"/>
    </source>
</evidence>
<evidence type="ECO:0000259" key="3">
    <source>
        <dbReference type="Pfam" id="PF01557"/>
    </source>
</evidence>
<dbReference type="PANTHER" id="PTHR11820:SF7">
    <property type="entry name" value="ACYLPYRUVASE FAHD1, MITOCHONDRIAL"/>
    <property type="match status" value="1"/>
</dbReference>
<dbReference type="Pfam" id="PF01557">
    <property type="entry name" value="FAA_hydrolase"/>
    <property type="match status" value="1"/>
</dbReference>
<sequence length="301" mass="33134">MRFVTAKKGERVFVGIMDEEGKMVLNLQSAAELLGKHASYLSDFLRCLDRGDSFLKEVEEILLLVKNTTVGNVYEDITKVEILAPIPRPRKNIFCVGKNYAAHAIEMGSEADIPKAPMLFSKAPTSVTGPDSVILNHSHVTSELDYEGELAVVIGKTGNRISEENAMEYVFGYTIINDITARDLQTKHKQFLLGKSMDTSCPMGPTIVHKSLVQDPHQLKIETKVNGEVRQSATTEQFIFNIPNLISTISQATTLEAGDIIATGTPAGVGKGFQPPKYLNPNDVIEIEIEQLGILRNYIEA</sequence>
<dbReference type="GO" id="GO:0046872">
    <property type="term" value="F:metal ion binding"/>
    <property type="evidence" value="ECO:0007669"/>
    <property type="project" value="UniProtKB-KW"/>
</dbReference>